<dbReference type="STRING" id="546364.SAMN04489730_7159"/>
<dbReference type="Proteomes" id="UP000182740">
    <property type="component" value="Unassembled WGS sequence"/>
</dbReference>
<dbReference type="GO" id="GO:0008703">
    <property type="term" value="F:5-amino-6-(5-phosphoribosylamino)uracil reductase activity"/>
    <property type="evidence" value="ECO:0007669"/>
    <property type="project" value="InterPro"/>
</dbReference>
<dbReference type="InterPro" id="IPR002734">
    <property type="entry name" value="RibDG_C"/>
</dbReference>
<evidence type="ECO:0000256" key="2">
    <source>
        <dbReference type="ARBA" id="ARBA00022857"/>
    </source>
</evidence>
<dbReference type="RefSeq" id="WP_425426439.1">
    <property type="nucleotide sequence ID" value="NZ_FPJG01000006.1"/>
</dbReference>
<dbReference type="InterPro" id="IPR024072">
    <property type="entry name" value="DHFR-like_dom_sf"/>
</dbReference>
<evidence type="ECO:0000313" key="6">
    <source>
        <dbReference type="Proteomes" id="UP000182740"/>
    </source>
</evidence>
<dbReference type="SUPFAM" id="SSF53597">
    <property type="entry name" value="Dihydrofolate reductase-like"/>
    <property type="match status" value="1"/>
</dbReference>
<dbReference type="PANTHER" id="PTHR38011:SF7">
    <property type="entry name" value="2,5-DIAMINO-6-RIBOSYLAMINO-4(3H)-PYRIMIDINONE 5'-PHOSPHATE REDUCTASE"/>
    <property type="match status" value="1"/>
</dbReference>
<dbReference type="GO" id="GO:0009231">
    <property type="term" value="P:riboflavin biosynthetic process"/>
    <property type="evidence" value="ECO:0007669"/>
    <property type="project" value="InterPro"/>
</dbReference>
<evidence type="ECO:0000256" key="3">
    <source>
        <dbReference type="ARBA" id="ARBA00023002"/>
    </source>
</evidence>
<keyword evidence="6" id="KW-1185">Reference proteome</keyword>
<gene>
    <name evidence="5" type="ORF">SAMN04489730_7159</name>
</gene>
<keyword evidence="3" id="KW-0560">Oxidoreductase</keyword>
<dbReference type="Pfam" id="PF01872">
    <property type="entry name" value="RibD_C"/>
    <property type="match status" value="1"/>
</dbReference>
<evidence type="ECO:0000313" key="5">
    <source>
        <dbReference type="EMBL" id="SFW89125.1"/>
    </source>
</evidence>
<sequence>MPAVRSVWPAVTGELSGTDLERIYGYPADLDRPWVQVNFVASADGAVEVDTTSAGLSHAADREVFLLGRDLADVVLVGAGTARAENYRGVVASAKRLERRRRLGFTGVPPIAVVTRTADLDPASRLFTETAVPPIVVTTETARTAPLEAAGAEILRAGRDDVDVARALDLLAAKGLRRVDCEGGPRLFAQLVAADLVDQLCLTVAPLLVAGTADRIATGASPAVPRRLALASILVEDGFTLLRYRRDRATPPIG</sequence>
<dbReference type="InterPro" id="IPR050765">
    <property type="entry name" value="Riboflavin_Biosynth_HTPR"/>
</dbReference>
<evidence type="ECO:0000259" key="4">
    <source>
        <dbReference type="Pfam" id="PF01872"/>
    </source>
</evidence>
<dbReference type="PANTHER" id="PTHR38011">
    <property type="entry name" value="DIHYDROFOLATE REDUCTASE FAMILY PROTEIN (AFU_ORTHOLOGUE AFUA_8G06820)"/>
    <property type="match status" value="1"/>
</dbReference>
<feature type="domain" description="Bacterial bifunctional deaminase-reductase C-terminal" evidence="4">
    <location>
        <begin position="33"/>
        <end position="230"/>
    </location>
</feature>
<proteinExistence type="predicted"/>
<dbReference type="Gene3D" id="3.40.430.10">
    <property type="entry name" value="Dihydrofolate Reductase, subunit A"/>
    <property type="match status" value="1"/>
</dbReference>
<evidence type="ECO:0000256" key="1">
    <source>
        <dbReference type="ARBA" id="ARBA00005104"/>
    </source>
</evidence>
<dbReference type="AlphaFoldDB" id="A0A1K1SZ58"/>
<protein>
    <submittedName>
        <fullName evidence="5">Pyrimidine reductase, riboflavin biosynthesis</fullName>
    </submittedName>
</protein>
<comment type="pathway">
    <text evidence="1">Cofactor biosynthesis; riboflavin biosynthesis.</text>
</comment>
<name>A0A1K1SZ58_9PSEU</name>
<dbReference type="EMBL" id="FPJG01000006">
    <property type="protein sequence ID" value="SFW89125.1"/>
    <property type="molecule type" value="Genomic_DNA"/>
</dbReference>
<accession>A0A1K1SZ58</accession>
<organism evidence="5 6">
    <name type="scientific">Amycolatopsis australiensis</name>
    <dbReference type="NCBI Taxonomy" id="546364"/>
    <lineage>
        <taxon>Bacteria</taxon>
        <taxon>Bacillati</taxon>
        <taxon>Actinomycetota</taxon>
        <taxon>Actinomycetes</taxon>
        <taxon>Pseudonocardiales</taxon>
        <taxon>Pseudonocardiaceae</taxon>
        <taxon>Amycolatopsis</taxon>
    </lineage>
</organism>
<keyword evidence="2" id="KW-0521">NADP</keyword>
<reference evidence="6" key="1">
    <citation type="submission" date="2016-11" db="EMBL/GenBank/DDBJ databases">
        <authorList>
            <person name="Varghese N."/>
            <person name="Submissions S."/>
        </authorList>
    </citation>
    <scope>NUCLEOTIDE SEQUENCE [LARGE SCALE GENOMIC DNA]</scope>
    <source>
        <strain evidence="6">DSM 44671</strain>
    </source>
</reference>
<dbReference type="NCBIfam" id="NF010663">
    <property type="entry name" value="PRK14059.1-1"/>
    <property type="match status" value="1"/>
</dbReference>